<evidence type="ECO:0008006" key="3">
    <source>
        <dbReference type="Google" id="ProtNLM"/>
    </source>
</evidence>
<comment type="caution">
    <text evidence="1">The sequence shown here is derived from an EMBL/GenBank/DDBJ whole genome shotgun (WGS) entry which is preliminary data.</text>
</comment>
<accession>A0A444X4T6</accession>
<organism evidence="1 2">
    <name type="scientific">Arachis hypogaea</name>
    <name type="common">Peanut</name>
    <dbReference type="NCBI Taxonomy" id="3818"/>
    <lineage>
        <taxon>Eukaryota</taxon>
        <taxon>Viridiplantae</taxon>
        <taxon>Streptophyta</taxon>
        <taxon>Embryophyta</taxon>
        <taxon>Tracheophyta</taxon>
        <taxon>Spermatophyta</taxon>
        <taxon>Magnoliopsida</taxon>
        <taxon>eudicotyledons</taxon>
        <taxon>Gunneridae</taxon>
        <taxon>Pentapetalae</taxon>
        <taxon>rosids</taxon>
        <taxon>fabids</taxon>
        <taxon>Fabales</taxon>
        <taxon>Fabaceae</taxon>
        <taxon>Papilionoideae</taxon>
        <taxon>50 kb inversion clade</taxon>
        <taxon>dalbergioids sensu lato</taxon>
        <taxon>Dalbergieae</taxon>
        <taxon>Pterocarpus clade</taxon>
        <taxon>Arachis</taxon>
    </lineage>
</organism>
<evidence type="ECO:0000313" key="2">
    <source>
        <dbReference type="Proteomes" id="UP000289738"/>
    </source>
</evidence>
<dbReference type="Proteomes" id="UP000289738">
    <property type="component" value="Chromosome B10"/>
</dbReference>
<reference evidence="1 2" key="1">
    <citation type="submission" date="2019-01" db="EMBL/GenBank/DDBJ databases">
        <title>Sequencing of cultivated peanut Arachis hypogaea provides insights into genome evolution and oil improvement.</title>
        <authorList>
            <person name="Chen X."/>
        </authorList>
    </citation>
    <scope>NUCLEOTIDE SEQUENCE [LARGE SCALE GENOMIC DNA]</scope>
    <source>
        <strain evidence="2">cv. Fuhuasheng</strain>
        <tissue evidence="1">Leaves</tissue>
    </source>
</reference>
<sequence>MCILMRSLRKFKHNLEKRTGFKLTFNKFVVTYDAISCELKWQCFLFESTEQWSNNVKRRHTHQEHP</sequence>
<gene>
    <name evidence="1" type="ORF">Ahy_B10g104127</name>
</gene>
<keyword evidence="2" id="KW-1185">Reference proteome</keyword>
<proteinExistence type="predicted"/>
<name>A0A444X4T6_ARAHY</name>
<dbReference type="AlphaFoldDB" id="A0A444X4T6"/>
<dbReference type="EMBL" id="SDMP01000020">
    <property type="protein sequence ID" value="RYQ84671.1"/>
    <property type="molecule type" value="Genomic_DNA"/>
</dbReference>
<protein>
    <recommendedName>
        <fullName evidence="3">Protein FAR1-RELATED SEQUENCE</fullName>
    </recommendedName>
</protein>
<evidence type="ECO:0000313" key="1">
    <source>
        <dbReference type="EMBL" id="RYQ84671.1"/>
    </source>
</evidence>